<evidence type="ECO:0000256" key="1">
    <source>
        <dbReference type="SAM" id="MobiDB-lite"/>
    </source>
</evidence>
<keyword evidence="3" id="KW-1185">Reference proteome</keyword>
<proteinExistence type="predicted"/>
<dbReference type="Proteomes" id="UP001305779">
    <property type="component" value="Unassembled WGS sequence"/>
</dbReference>
<feature type="compositionally biased region" description="Low complexity" evidence="1">
    <location>
        <begin position="73"/>
        <end position="87"/>
    </location>
</feature>
<feature type="compositionally biased region" description="Acidic residues" evidence="1">
    <location>
        <begin position="35"/>
        <end position="44"/>
    </location>
</feature>
<accession>A0ABR0EMU7</accession>
<sequence length="472" mass="51553">MDENYNPPLDIAEVAYNKTPFTIQDAGDPWRSPEPPEDLSDSSDDLPAVKAMTKEKLTARSKQSAHSQTLPLRSRGSSVGMSSYRSRSPLHDRLGNSSVRSRSRSPAPVRKQKIKQELPKPPLQKTKQKLQDRGRHASPQPRDLSAVLGFCLKCFHTDGDPNGKGHPFVFCPRAQLTVRQLAAALEASEVRAPVGNGSVGGESVAFCVSNDHKTKQEAFECAMSGGPGGRSAKSHGLVEAESFAADAMAFVCSPCVSCIRNGRGEEAKNSHCAINCFSPTWDAELWVKAKSKLKEIFNNACGASTAIKHIESQPPQAAQKQNHHHLQQAQQPHAQEASVQQKFLPKNTAPHIHPSRLCLQEDSLPANGAPRVHPSRLSLHQHEETAEAPACAEQPAPTWHSALLSNMLQAEMRARPKSWLEVALTVQGNLRQLLMMDIVHGHDKGTPWTIPLLELLDPRIASLLEQNGLDSS</sequence>
<feature type="region of interest" description="Disordered" evidence="1">
    <location>
        <begin position="16"/>
        <end position="141"/>
    </location>
</feature>
<evidence type="ECO:0000313" key="2">
    <source>
        <dbReference type="EMBL" id="KAK4502790.1"/>
    </source>
</evidence>
<evidence type="ECO:0000313" key="3">
    <source>
        <dbReference type="Proteomes" id="UP001305779"/>
    </source>
</evidence>
<feature type="compositionally biased region" description="Low complexity" evidence="1">
    <location>
        <begin position="97"/>
        <end position="109"/>
    </location>
</feature>
<gene>
    <name evidence="2" type="ORF">PRZ48_006216</name>
</gene>
<organism evidence="2 3">
    <name type="scientific">Zasmidium cellare</name>
    <name type="common">Wine cellar mold</name>
    <name type="synonym">Racodium cellare</name>
    <dbReference type="NCBI Taxonomy" id="395010"/>
    <lineage>
        <taxon>Eukaryota</taxon>
        <taxon>Fungi</taxon>
        <taxon>Dikarya</taxon>
        <taxon>Ascomycota</taxon>
        <taxon>Pezizomycotina</taxon>
        <taxon>Dothideomycetes</taxon>
        <taxon>Dothideomycetidae</taxon>
        <taxon>Mycosphaerellales</taxon>
        <taxon>Mycosphaerellaceae</taxon>
        <taxon>Zasmidium</taxon>
    </lineage>
</organism>
<comment type="caution">
    <text evidence="2">The sequence shown here is derived from an EMBL/GenBank/DDBJ whole genome shotgun (WGS) entry which is preliminary data.</text>
</comment>
<name>A0ABR0EMU7_ZASCE</name>
<feature type="region of interest" description="Disordered" evidence="1">
    <location>
        <begin position="312"/>
        <end position="339"/>
    </location>
</feature>
<protein>
    <submittedName>
        <fullName evidence="2">Uncharacterized protein</fullName>
    </submittedName>
</protein>
<dbReference type="EMBL" id="JAXOVC010000004">
    <property type="protein sequence ID" value="KAK4502790.1"/>
    <property type="molecule type" value="Genomic_DNA"/>
</dbReference>
<feature type="compositionally biased region" description="Polar residues" evidence="1">
    <location>
        <begin position="60"/>
        <end position="71"/>
    </location>
</feature>
<reference evidence="2 3" key="1">
    <citation type="journal article" date="2023" name="G3 (Bethesda)">
        <title>A chromosome-level genome assembly of Zasmidium syzygii isolated from banana leaves.</title>
        <authorList>
            <person name="van Westerhoven A.C."/>
            <person name="Mehrabi R."/>
            <person name="Talebi R."/>
            <person name="Steentjes M.B.F."/>
            <person name="Corcolon B."/>
            <person name="Chong P.A."/>
            <person name="Kema G.H.J."/>
            <person name="Seidl M.F."/>
        </authorList>
    </citation>
    <scope>NUCLEOTIDE SEQUENCE [LARGE SCALE GENOMIC DNA]</scope>
    <source>
        <strain evidence="2 3">P124</strain>
    </source>
</reference>